<keyword evidence="4" id="KW-1185">Reference proteome</keyword>
<reference evidence="4" key="1">
    <citation type="submission" date="2019-04" db="EMBL/GenBank/DDBJ databases">
        <title>Friends and foes A comparative genomics studyof 23 Aspergillus species from section Flavi.</title>
        <authorList>
            <consortium name="DOE Joint Genome Institute"/>
            <person name="Kjaerbolling I."/>
            <person name="Vesth T."/>
            <person name="Frisvad J.C."/>
            <person name="Nybo J.L."/>
            <person name="Theobald S."/>
            <person name="Kildgaard S."/>
            <person name="Isbrandt T."/>
            <person name="Kuo A."/>
            <person name="Sato A."/>
            <person name="Lyhne E.K."/>
            <person name="Kogle M.E."/>
            <person name="Wiebenga A."/>
            <person name="Kun R.S."/>
            <person name="Lubbers R.J."/>
            <person name="Makela M.R."/>
            <person name="Barry K."/>
            <person name="Chovatia M."/>
            <person name="Clum A."/>
            <person name="Daum C."/>
            <person name="Haridas S."/>
            <person name="He G."/>
            <person name="LaButti K."/>
            <person name="Lipzen A."/>
            <person name="Mondo S."/>
            <person name="Riley R."/>
            <person name="Salamov A."/>
            <person name="Simmons B.A."/>
            <person name="Magnuson J.K."/>
            <person name="Henrissat B."/>
            <person name="Mortensen U.H."/>
            <person name="Larsen T.O."/>
            <person name="Devries R.P."/>
            <person name="Grigoriev I.V."/>
            <person name="Machida M."/>
            <person name="Baker S.E."/>
            <person name="Andersen M.R."/>
        </authorList>
    </citation>
    <scope>NUCLEOTIDE SEQUENCE [LARGE SCALE GENOMIC DNA]</scope>
    <source>
        <strain evidence="4">CBS 130015</strain>
    </source>
</reference>
<organism evidence="3 4">
    <name type="scientific">Aspergillus transmontanensis</name>
    <dbReference type="NCBI Taxonomy" id="1034304"/>
    <lineage>
        <taxon>Eukaryota</taxon>
        <taxon>Fungi</taxon>
        <taxon>Dikarya</taxon>
        <taxon>Ascomycota</taxon>
        <taxon>Pezizomycotina</taxon>
        <taxon>Eurotiomycetes</taxon>
        <taxon>Eurotiomycetidae</taxon>
        <taxon>Eurotiales</taxon>
        <taxon>Aspergillaceae</taxon>
        <taxon>Aspergillus</taxon>
        <taxon>Aspergillus subgen. Circumdati</taxon>
    </lineage>
</organism>
<dbReference type="SUPFAM" id="SSF51430">
    <property type="entry name" value="NAD(P)-linked oxidoreductase"/>
    <property type="match status" value="1"/>
</dbReference>
<dbReference type="Proteomes" id="UP000325433">
    <property type="component" value="Unassembled WGS sequence"/>
</dbReference>
<protein>
    <submittedName>
        <fullName evidence="3">NADP-dependent oxidoreductase domain-containing protein</fullName>
    </submittedName>
</protein>
<dbReference type="EMBL" id="ML738346">
    <property type="protein sequence ID" value="KAE8311054.1"/>
    <property type="molecule type" value="Genomic_DNA"/>
</dbReference>
<comment type="similarity">
    <text evidence="2">Belongs to the aldo/keto reductase family. Aldo/keto reductase 2 subfamily.</text>
</comment>
<evidence type="ECO:0000313" key="3">
    <source>
        <dbReference type="EMBL" id="KAE8311054.1"/>
    </source>
</evidence>
<dbReference type="PANTHER" id="PTHR43364">
    <property type="entry name" value="NADH-SPECIFIC METHYLGLYOXAL REDUCTASE-RELATED"/>
    <property type="match status" value="1"/>
</dbReference>
<gene>
    <name evidence="3" type="ORF">BDV41DRAFT_566064</name>
</gene>
<dbReference type="GO" id="GO:0016491">
    <property type="term" value="F:oxidoreductase activity"/>
    <property type="evidence" value="ECO:0007669"/>
    <property type="project" value="UniProtKB-KW"/>
</dbReference>
<evidence type="ECO:0000313" key="4">
    <source>
        <dbReference type="Proteomes" id="UP000325433"/>
    </source>
</evidence>
<evidence type="ECO:0000256" key="2">
    <source>
        <dbReference type="ARBA" id="ARBA00038157"/>
    </source>
</evidence>
<name>A0A5N6VR09_9EURO</name>
<evidence type="ECO:0000256" key="1">
    <source>
        <dbReference type="ARBA" id="ARBA00023002"/>
    </source>
</evidence>
<accession>A0A5N6VR09</accession>
<dbReference type="Gene3D" id="3.20.20.100">
    <property type="entry name" value="NADP-dependent oxidoreductase domain"/>
    <property type="match status" value="1"/>
</dbReference>
<dbReference type="InterPro" id="IPR050523">
    <property type="entry name" value="AKR_Detox_Biosynth"/>
</dbReference>
<keyword evidence="1" id="KW-0560">Oxidoreductase</keyword>
<proteinExistence type="inferred from homology"/>
<dbReference type="InterPro" id="IPR036812">
    <property type="entry name" value="NAD(P)_OxRdtase_dom_sf"/>
</dbReference>
<sequence length="249" mass="28100">MNFTSPEQTLHFIKQNNVIHLDTAGRYPPSCPARSEEGFNIDTKILAQSGGNRGGMRRDAVKTSLNTSLRRVNTLHIHMPDLEAPLKVQAVVLNYLYQQGNLEFPTSNQNYYRNFSVYQDDYSVVTRGMENKLLPILREQRIAYNVIRILTSAFLSGKLTHGPAEGTCVDGDSPIGKAMQNIYNNESLHNALKTLEETTRSFHITTINVALQGDRITRGASSIDRIRSNMKRINKGPLPEEYVKTFEDI</sequence>
<dbReference type="PANTHER" id="PTHR43364:SF4">
    <property type="entry name" value="NAD(P)-LINKED OXIDOREDUCTASE SUPERFAMILY PROTEIN"/>
    <property type="match status" value="1"/>
</dbReference>
<dbReference type="AlphaFoldDB" id="A0A5N6VR09"/>
<dbReference type="GO" id="GO:0005829">
    <property type="term" value="C:cytosol"/>
    <property type="evidence" value="ECO:0007669"/>
    <property type="project" value="TreeGrafter"/>
</dbReference>